<sequence length="98" mass="10624">MRDADGNTPLILAAQAGYTKIVEMLLARFPTIEVDQVNHLGQTALMKAAIQGRVACARVLLRAMPKPRPRLGSAPIPRLEITEAPDLNRNPGSLSIKL</sequence>
<proteinExistence type="predicted"/>
<dbReference type="Gene3D" id="1.25.40.20">
    <property type="entry name" value="Ankyrin repeat-containing domain"/>
    <property type="match status" value="1"/>
</dbReference>
<dbReference type="InterPro" id="IPR036770">
    <property type="entry name" value="Ankyrin_rpt-contain_sf"/>
</dbReference>
<dbReference type="WBParaSite" id="NBR_0002205901-mRNA-1">
    <property type="protein sequence ID" value="NBR_0002205901-mRNA-1"/>
    <property type="gene ID" value="NBR_0002205901"/>
</dbReference>
<dbReference type="PANTHER" id="PTHR24173">
    <property type="entry name" value="ANKYRIN REPEAT CONTAINING"/>
    <property type="match status" value="1"/>
</dbReference>
<evidence type="ECO:0000256" key="3">
    <source>
        <dbReference type="PROSITE-ProRule" id="PRU00023"/>
    </source>
</evidence>
<dbReference type="PANTHER" id="PTHR24173:SF40">
    <property type="entry name" value="AGAP006757-PA"/>
    <property type="match status" value="1"/>
</dbReference>
<dbReference type="STRING" id="27835.A0A0N4YXT7"/>
<protein>
    <submittedName>
        <fullName evidence="6">ANK_REP_REGION domain-containing protein</fullName>
    </submittedName>
</protein>
<evidence type="ECO:0000256" key="1">
    <source>
        <dbReference type="ARBA" id="ARBA00022737"/>
    </source>
</evidence>
<reference evidence="4 5" key="2">
    <citation type="submission" date="2018-11" db="EMBL/GenBank/DDBJ databases">
        <authorList>
            <consortium name="Pathogen Informatics"/>
        </authorList>
    </citation>
    <scope>NUCLEOTIDE SEQUENCE [LARGE SCALE GENOMIC DNA]</scope>
</reference>
<evidence type="ECO:0000313" key="5">
    <source>
        <dbReference type="Proteomes" id="UP000271162"/>
    </source>
</evidence>
<dbReference type="SMART" id="SM00248">
    <property type="entry name" value="ANK"/>
    <property type="match status" value="2"/>
</dbReference>
<dbReference type="SUPFAM" id="SSF48403">
    <property type="entry name" value="Ankyrin repeat"/>
    <property type="match status" value="1"/>
</dbReference>
<keyword evidence="2 3" id="KW-0040">ANK repeat</keyword>
<gene>
    <name evidence="4" type="ORF">NBR_LOCUS22060</name>
</gene>
<accession>A0A0N4YXT7</accession>
<evidence type="ECO:0000256" key="2">
    <source>
        <dbReference type="ARBA" id="ARBA00023043"/>
    </source>
</evidence>
<dbReference type="PROSITE" id="PS50297">
    <property type="entry name" value="ANK_REP_REGION"/>
    <property type="match status" value="1"/>
</dbReference>
<name>A0A0N4YXT7_NIPBR</name>
<dbReference type="EMBL" id="UYSL01027332">
    <property type="protein sequence ID" value="VDL86619.1"/>
    <property type="molecule type" value="Genomic_DNA"/>
</dbReference>
<dbReference type="Pfam" id="PF12796">
    <property type="entry name" value="Ank_2"/>
    <property type="match status" value="1"/>
</dbReference>
<keyword evidence="5" id="KW-1185">Reference proteome</keyword>
<keyword evidence="1" id="KW-0677">Repeat</keyword>
<dbReference type="PROSITE" id="PS50088">
    <property type="entry name" value="ANK_REPEAT"/>
    <property type="match status" value="1"/>
</dbReference>
<evidence type="ECO:0000313" key="6">
    <source>
        <dbReference type="WBParaSite" id="NBR_0002205901-mRNA-1"/>
    </source>
</evidence>
<feature type="repeat" description="ANK" evidence="3">
    <location>
        <begin position="5"/>
        <end position="37"/>
    </location>
</feature>
<evidence type="ECO:0000313" key="4">
    <source>
        <dbReference type="EMBL" id="VDL86619.1"/>
    </source>
</evidence>
<organism evidence="6">
    <name type="scientific">Nippostrongylus brasiliensis</name>
    <name type="common">Rat hookworm</name>
    <dbReference type="NCBI Taxonomy" id="27835"/>
    <lineage>
        <taxon>Eukaryota</taxon>
        <taxon>Metazoa</taxon>
        <taxon>Ecdysozoa</taxon>
        <taxon>Nematoda</taxon>
        <taxon>Chromadorea</taxon>
        <taxon>Rhabditida</taxon>
        <taxon>Rhabditina</taxon>
        <taxon>Rhabditomorpha</taxon>
        <taxon>Strongyloidea</taxon>
        <taxon>Heligmosomidae</taxon>
        <taxon>Nippostrongylus</taxon>
    </lineage>
</organism>
<dbReference type="InterPro" id="IPR002110">
    <property type="entry name" value="Ankyrin_rpt"/>
</dbReference>
<dbReference type="Proteomes" id="UP000271162">
    <property type="component" value="Unassembled WGS sequence"/>
</dbReference>
<reference evidence="6" key="1">
    <citation type="submission" date="2017-02" db="UniProtKB">
        <authorList>
            <consortium name="WormBaseParasite"/>
        </authorList>
    </citation>
    <scope>IDENTIFICATION</scope>
</reference>
<dbReference type="AlphaFoldDB" id="A0A0N4YXT7"/>